<dbReference type="InterPro" id="IPR012337">
    <property type="entry name" value="RNaseH-like_sf"/>
</dbReference>
<dbReference type="PANTHER" id="PTHR46889">
    <property type="entry name" value="TRANSPOSASE INSF FOR INSERTION SEQUENCE IS3B-RELATED"/>
    <property type="match status" value="1"/>
</dbReference>
<dbReference type="OrthoDB" id="9781005at2"/>
<evidence type="ECO:0000313" key="1">
    <source>
        <dbReference type="EMBL" id="RSU08491.1"/>
    </source>
</evidence>
<reference evidence="1 2" key="1">
    <citation type="submission" date="2017-05" db="EMBL/GenBank/DDBJ databases">
        <title>Vagococcus spp. assemblies.</title>
        <authorList>
            <person name="Gulvik C.A."/>
        </authorList>
    </citation>
    <scope>NUCLEOTIDE SEQUENCE [LARGE SCALE GENOMIC DNA]</scope>
    <source>
        <strain evidence="1 2">DSM 24756</strain>
    </source>
</reference>
<evidence type="ECO:0000313" key="2">
    <source>
        <dbReference type="Proteomes" id="UP000288669"/>
    </source>
</evidence>
<dbReference type="RefSeq" id="WP_126823133.1">
    <property type="nucleotide sequence ID" value="NZ_JBHLWU010000001.1"/>
</dbReference>
<dbReference type="AlphaFoldDB" id="A0A430AK55"/>
<name>A0A430AK55_9ENTE</name>
<dbReference type="Proteomes" id="UP000288669">
    <property type="component" value="Unassembled WGS sequence"/>
</dbReference>
<comment type="caution">
    <text evidence="1">The sequence shown here is derived from an EMBL/GenBank/DDBJ whole genome shotgun (WGS) entry which is preliminary data.</text>
</comment>
<gene>
    <name evidence="1" type="ORF">CBF30_04430</name>
</gene>
<dbReference type="SUPFAM" id="SSF53098">
    <property type="entry name" value="Ribonuclease H-like"/>
    <property type="match status" value="1"/>
</dbReference>
<accession>A0A430AK55</accession>
<dbReference type="EMBL" id="NGJZ01000001">
    <property type="protein sequence ID" value="RSU08491.1"/>
    <property type="molecule type" value="Genomic_DNA"/>
</dbReference>
<proteinExistence type="predicted"/>
<organism evidence="1 2">
    <name type="scientific">Vagococcus entomophilus</name>
    <dbReference type="NCBI Taxonomy" id="1160095"/>
    <lineage>
        <taxon>Bacteria</taxon>
        <taxon>Bacillati</taxon>
        <taxon>Bacillota</taxon>
        <taxon>Bacilli</taxon>
        <taxon>Lactobacillales</taxon>
        <taxon>Enterococcaceae</taxon>
        <taxon>Vagococcus</taxon>
    </lineage>
</organism>
<keyword evidence="2" id="KW-1185">Reference proteome</keyword>
<protein>
    <recommendedName>
        <fullName evidence="3">Integrase catalytic domain-containing protein</fullName>
    </recommendedName>
</protein>
<evidence type="ECO:0008006" key="3">
    <source>
        <dbReference type="Google" id="ProtNLM"/>
    </source>
</evidence>
<sequence>MYLSDYDIFISIVRVYRLMNIMILPKMSTVKPVFKPTASQVSLKQPNSNYLNQEFNHPTPNQVWTSDLPYMPVWKTSFVNLCVILDLFSRKTIA</sequence>
<dbReference type="InterPro" id="IPR050900">
    <property type="entry name" value="Transposase_IS3/IS150/IS904"/>
</dbReference>